<name>A0A645C3W2_9ZZZZ</name>
<comment type="caution">
    <text evidence="2">The sequence shown here is derived from an EMBL/GenBank/DDBJ whole genome shotgun (WGS) entry which is preliminary data.</text>
</comment>
<reference evidence="2" key="1">
    <citation type="submission" date="2019-08" db="EMBL/GenBank/DDBJ databases">
        <authorList>
            <person name="Kucharzyk K."/>
            <person name="Murdoch R.W."/>
            <person name="Higgins S."/>
            <person name="Loffler F."/>
        </authorList>
    </citation>
    <scope>NUCLEOTIDE SEQUENCE</scope>
</reference>
<accession>A0A645C3W2</accession>
<evidence type="ECO:0000259" key="1">
    <source>
        <dbReference type="Pfam" id="PF07085"/>
    </source>
</evidence>
<organism evidence="2">
    <name type="scientific">bioreactor metagenome</name>
    <dbReference type="NCBI Taxonomy" id="1076179"/>
    <lineage>
        <taxon>unclassified sequences</taxon>
        <taxon>metagenomes</taxon>
        <taxon>ecological metagenomes</taxon>
    </lineage>
</organism>
<dbReference type="Pfam" id="PF07085">
    <property type="entry name" value="DRTGG"/>
    <property type="match status" value="1"/>
</dbReference>
<proteinExistence type="predicted"/>
<protein>
    <recommendedName>
        <fullName evidence="1">DRTGG domain-containing protein</fullName>
    </recommendedName>
</protein>
<dbReference type="InterPro" id="IPR028979">
    <property type="entry name" value="Ser_kin/Pase_Hpr-like_N_sf"/>
</dbReference>
<dbReference type="Gene3D" id="3.40.1390.20">
    <property type="entry name" value="HprK N-terminal domain-like"/>
    <property type="match status" value="1"/>
</dbReference>
<evidence type="ECO:0000313" key="2">
    <source>
        <dbReference type="EMBL" id="MPM71641.1"/>
    </source>
</evidence>
<sequence length="122" mass="13454">MINLNQVCSKLDAKILLGEDQLDREVFSACGADLMSDVLTFTKRKTLLLTGLTNIQVVRTAELSDLCAIVFVRGKQPGKEIIEAAKANDIPLLVTCYTLFEACGRLYEMGIKGCPHKVFTDE</sequence>
<dbReference type="EMBL" id="VSSQ01024241">
    <property type="protein sequence ID" value="MPM71641.1"/>
    <property type="molecule type" value="Genomic_DNA"/>
</dbReference>
<feature type="domain" description="DRTGG" evidence="1">
    <location>
        <begin position="7"/>
        <end position="106"/>
    </location>
</feature>
<dbReference type="SUPFAM" id="SSF75138">
    <property type="entry name" value="HprK N-terminal domain-like"/>
    <property type="match status" value="1"/>
</dbReference>
<gene>
    <name evidence="2" type="ORF">SDC9_118609</name>
</gene>
<dbReference type="AlphaFoldDB" id="A0A645C3W2"/>
<dbReference type="InterPro" id="IPR010766">
    <property type="entry name" value="DRTGG"/>
</dbReference>